<evidence type="ECO:0000313" key="3">
    <source>
        <dbReference type="EMBL" id="MBN6104911.1"/>
    </source>
</evidence>
<dbReference type="Gene3D" id="2.150.10.10">
    <property type="entry name" value="Serralysin-like metalloprotease, C-terminal"/>
    <property type="match status" value="2"/>
</dbReference>
<dbReference type="InterPro" id="IPR011049">
    <property type="entry name" value="Serralysin-like_metalloprot_C"/>
</dbReference>
<proteinExistence type="predicted"/>
<dbReference type="InterPro" id="IPR018511">
    <property type="entry name" value="Hemolysin-typ_Ca-bd_CS"/>
</dbReference>
<dbReference type="EMBL" id="JAFIWB010000046">
    <property type="protein sequence ID" value="MBN6104911.1"/>
    <property type="molecule type" value="Genomic_DNA"/>
</dbReference>
<feature type="compositionally biased region" description="Gly residues" evidence="2">
    <location>
        <begin position="28"/>
        <end position="38"/>
    </location>
</feature>
<keyword evidence="4" id="KW-1185">Reference proteome</keyword>
<evidence type="ECO:0000256" key="1">
    <source>
        <dbReference type="ARBA" id="ARBA00022837"/>
    </source>
</evidence>
<sequence>MALDYLQPASDSALNTAAINALVTNNGGGGDNGGGTPGTGNDADYPSQKTGTAADEQIVGTSGRDLIKGLGGADTLFGMGADDKLDGGDGDDYLSGGNGSFTGSGNDILIGGAGDDQLVGEDGADMLFGGAGNDTYFYAAGSGVDTIDNTGGGTDWLYFDGIDRGRLTYHREGDDLIVRVDGDAGQQMRVLDHFLGGERAVAYVQPGDGGYAISAATIAGQLTPLGSAGRSVSAASLTAEPTLDAFSVSEDEASNLTQAIEAFAIAAPILRALTTIEAGTAPSANPQHGIVLPPPASGDVTGLGSGKSEPPISPSFPTGAMRQPHAEIGQLVESLASFAGQSALPAANDIGYDESGIANRMWTWRMSHTSHGLRLRQMEL</sequence>
<dbReference type="SUPFAM" id="SSF51120">
    <property type="entry name" value="beta-Roll"/>
    <property type="match status" value="2"/>
</dbReference>
<evidence type="ECO:0000256" key="2">
    <source>
        <dbReference type="SAM" id="MobiDB-lite"/>
    </source>
</evidence>
<accession>A0ABS3BBU6</accession>
<organism evidence="3 4">
    <name type="scientific">Xanthomonas bonasiae</name>
    <dbReference type="NCBI Taxonomy" id="2810351"/>
    <lineage>
        <taxon>Bacteria</taxon>
        <taxon>Pseudomonadati</taxon>
        <taxon>Pseudomonadota</taxon>
        <taxon>Gammaproteobacteria</taxon>
        <taxon>Lysobacterales</taxon>
        <taxon>Lysobacteraceae</taxon>
        <taxon>Xanthomonas</taxon>
    </lineage>
</organism>
<protein>
    <recommendedName>
        <fullName evidence="5">Calcium-binding protein</fullName>
    </recommendedName>
</protein>
<evidence type="ECO:0008006" key="5">
    <source>
        <dbReference type="Google" id="ProtNLM"/>
    </source>
</evidence>
<gene>
    <name evidence="3" type="ORF">JR064_22360</name>
</gene>
<comment type="caution">
    <text evidence="3">The sequence shown here is derived from an EMBL/GenBank/DDBJ whole genome shotgun (WGS) entry which is preliminary data.</text>
</comment>
<dbReference type="PROSITE" id="PS00330">
    <property type="entry name" value="HEMOLYSIN_CALCIUM"/>
    <property type="match status" value="1"/>
</dbReference>
<evidence type="ECO:0000313" key="4">
    <source>
        <dbReference type="Proteomes" id="UP000695802"/>
    </source>
</evidence>
<dbReference type="Pfam" id="PF00353">
    <property type="entry name" value="HemolysinCabind"/>
    <property type="match status" value="2"/>
</dbReference>
<dbReference type="InterPro" id="IPR001343">
    <property type="entry name" value="Hemolysn_Ca-bd"/>
</dbReference>
<feature type="region of interest" description="Disordered" evidence="2">
    <location>
        <begin position="284"/>
        <end position="310"/>
    </location>
</feature>
<keyword evidence="1" id="KW-0106">Calcium</keyword>
<dbReference type="PRINTS" id="PR00313">
    <property type="entry name" value="CABNDNGRPT"/>
</dbReference>
<dbReference type="Proteomes" id="UP000695802">
    <property type="component" value="Unassembled WGS sequence"/>
</dbReference>
<reference evidence="3 4" key="1">
    <citation type="submission" date="2021-02" db="EMBL/GenBank/DDBJ databases">
        <title>Taxonomically Unique Crown Gall-Associated Xanthomonas Stains Have Deficiency in Virulence Repertories.</title>
        <authorList>
            <person name="Mafakheri H."/>
            <person name="Taghavi S.M."/>
            <person name="Dimkic I."/>
            <person name="Nemanja K."/>
            <person name="Osdaghi E."/>
        </authorList>
    </citation>
    <scope>NUCLEOTIDE SEQUENCE [LARGE SCALE GENOMIC DNA]</scope>
    <source>
        <strain evidence="3 4">FX4</strain>
    </source>
</reference>
<name>A0ABS3BBU6_9XANT</name>
<feature type="region of interest" description="Disordered" evidence="2">
    <location>
        <begin position="28"/>
        <end position="52"/>
    </location>
</feature>